<proteinExistence type="predicted"/>
<name>A0A087M127_9HYPH</name>
<reference evidence="1 2" key="1">
    <citation type="submission" date="2014-08" db="EMBL/GenBank/DDBJ databases">
        <authorList>
            <person name="Hassan Y.I."/>
            <person name="Lepp D."/>
            <person name="Zhou T."/>
        </authorList>
    </citation>
    <scope>NUCLEOTIDE SEQUENCE [LARGE SCALE GENOMIC DNA]</scope>
    <source>
        <strain evidence="1 2">IFO13584</strain>
    </source>
</reference>
<organism evidence="1 2">
    <name type="scientific">Devosia riboflavina</name>
    <dbReference type="NCBI Taxonomy" id="46914"/>
    <lineage>
        <taxon>Bacteria</taxon>
        <taxon>Pseudomonadati</taxon>
        <taxon>Pseudomonadota</taxon>
        <taxon>Alphaproteobacteria</taxon>
        <taxon>Hyphomicrobiales</taxon>
        <taxon>Devosiaceae</taxon>
        <taxon>Devosia</taxon>
    </lineage>
</organism>
<dbReference type="RefSeq" id="WP_035083801.1">
    <property type="nucleotide sequence ID" value="NZ_JQGC01000012.1"/>
</dbReference>
<evidence type="ECO:0000313" key="2">
    <source>
        <dbReference type="Proteomes" id="UP000028981"/>
    </source>
</evidence>
<keyword evidence="2" id="KW-1185">Reference proteome</keyword>
<evidence type="ECO:0000313" key="1">
    <source>
        <dbReference type="EMBL" id="KFL30580.1"/>
    </source>
</evidence>
<dbReference type="AlphaFoldDB" id="A0A087M127"/>
<dbReference type="Proteomes" id="UP000028981">
    <property type="component" value="Unassembled WGS sequence"/>
</dbReference>
<accession>A0A087M127</accession>
<comment type="caution">
    <text evidence="1">The sequence shown here is derived from an EMBL/GenBank/DDBJ whole genome shotgun (WGS) entry which is preliminary data.</text>
</comment>
<gene>
    <name evidence="1" type="ORF">JP75_13900</name>
</gene>
<dbReference type="STRING" id="46914.JP75_13900"/>
<dbReference type="InterPro" id="IPR018691">
    <property type="entry name" value="DUF2188"/>
</dbReference>
<dbReference type="Pfam" id="PF09954">
    <property type="entry name" value="DUF2188"/>
    <property type="match status" value="1"/>
</dbReference>
<sequence length="72" mass="7954">MSESHFIVYLRDGCWQHTNRGSVSAPFKTREAAIESAIEDARNSNDQGAEVIVQDPETTAETVWRSADENGA</sequence>
<protein>
    <recommendedName>
        <fullName evidence="3">DUF2188 domain-containing protein</fullName>
    </recommendedName>
</protein>
<evidence type="ECO:0008006" key="3">
    <source>
        <dbReference type="Google" id="ProtNLM"/>
    </source>
</evidence>
<dbReference type="EMBL" id="JQGC01000012">
    <property type="protein sequence ID" value="KFL30580.1"/>
    <property type="molecule type" value="Genomic_DNA"/>
</dbReference>
<dbReference type="OrthoDB" id="7950521at2"/>